<organism evidence="8 9">
    <name type="scientific">Tetragenococcus muriaticus 3MR10-3</name>
    <dbReference type="NCBI Taxonomy" id="1302648"/>
    <lineage>
        <taxon>Bacteria</taxon>
        <taxon>Bacillati</taxon>
        <taxon>Bacillota</taxon>
        <taxon>Bacilli</taxon>
        <taxon>Lactobacillales</taxon>
        <taxon>Enterococcaceae</taxon>
        <taxon>Tetragenococcus</taxon>
    </lineage>
</organism>
<evidence type="ECO:0000313" key="9">
    <source>
        <dbReference type="Proteomes" id="UP000029381"/>
    </source>
</evidence>
<evidence type="ECO:0000313" key="8">
    <source>
        <dbReference type="EMBL" id="KFN93112.1"/>
    </source>
</evidence>
<evidence type="ECO:0000256" key="5">
    <source>
        <dbReference type="SAM" id="MobiDB-lite"/>
    </source>
</evidence>
<sequence length="401" mass="43486">MATEIIMPTLGLTMTEGTVDTWLKDEGDQVEKGEAVCTISSEKLSHDVEAPEEGTLIKILVPTGEVAPCKDAIGLIGEPGEEVPSKTEREDTTEETPEEEPSDKKTEPVKPKEKKAKGDRIFITPLARKVAKEQGIDYSQINGTGGNGRITRRDVEMFEPQEESVTATTTTSAGAGLTGMRKTIAQRMTSSLQNTAQITVQQKADVTQLMAFRKEMKENAGMPLTDGQMSITTLLSKATILALQDAPKMNALYHDGKLEEFAEVHLGMAVALDEGLIVPVVQNADKMTLTELGKTLNDRIEKTQQGTLESKNYSGSTFTITNLGKGGAEYFTPILNPPETGILGVGSMLNELVLDEEGQVVQKQKLPLSLTFNHQVIDGAPAADFLSKVVEYLEMPYSLVL</sequence>
<evidence type="ECO:0000256" key="4">
    <source>
        <dbReference type="RuleBase" id="RU003423"/>
    </source>
</evidence>
<dbReference type="PROSITE" id="PS51826">
    <property type="entry name" value="PSBD"/>
    <property type="match status" value="1"/>
</dbReference>
<dbReference type="GO" id="GO:0006086">
    <property type="term" value="P:pyruvate decarboxylation to acetyl-CoA"/>
    <property type="evidence" value="ECO:0007669"/>
    <property type="project" value="InterPro"/>
</dbReference>
<keyword evidence="4 8" id="KW-0012">Acyltransferase</keyword>
<keyword evidence="9" id="KW-1185">Reference proteome</keyword>
<keyword evidence="3 4" id="KW-0450">Lipoyl</keyword>
<feature type="domain" description="Lipoyl-binding" evidence="6">
    <location>
        <begin position="2"/>
        <end position="77"/>
    </location>
</feature>
<dbReference type="InterPro" id="IPR023213">
    <property type="entry name" value="CAT-like_dom_sf"/>
</dbReference>
<dbReference type="PANTHER" id="PTHR23151:SF90">
    <property type="entry name" value="DIHYDROLIPOYLLYSINE-RESIDUE ACETYLTRANSFERASE COMPONENT OF PYRUVATE DEHYDROGENASE COMPLEX, MITOCHONDRIAL-RELATED"/>
    <property type="match status" value="1"/>
</dbReference>
<protein>
    <recommendedName>
        <fullName evidence="4">Dihydrolipoamide acetyltransferase component of pyruvate dehydrogenase complex</fullName>
        <ecNumber evidence="4">2.3.1.-</ecNumber>
    </recommendedName>
</protein>
<dbReference type="Gene3D" id="4.10.320.10">
    <property type="entry name" value="E3-binding domain"/>
    <property type="match status" value="1"/>
</dbReference>
<dbReference type="InterPro" id="IPR004167">
    <property type="entry name" value="PSBD"/>
</dbReference>
<dbReference type="SUPFAM" id="SSF51230">
    <property type="entry name" value="Single hybrid motif"/>
    <property type="match status" value="1"/>
</dbReference>
<evidence type="ECO:0000256" key="1">
    <source>
        <dbReference type="ARBA" id="ARBA00001938"/>
    </source>
</evidence>
<dbReference type="Pfam" id="PF00364">
    <property type="entry name" value="Biotin_lipoyl"/>
    <property type="match status" value="1"/>
</dbReference>
<dbReference type="Gene3D" id="2.40.50.100">
    <property type="match status" value="1"/>
</dbReference>
<dbReference type="GO" id="GO:0045254">
    <property type="term" value="C:pyruvate dehydrogenase complex"/>
    <property type="evidence" value="ECO:0007669"/>
    <property type="project" value="InterPro"/>
</dbReference>
<dbReference type="Pfam" id="PF00198">
    <property type="entry name" value="2-oxoacid_dh"/>
    <property type="match status" value="1"/>
</dbReference>
<dbReference type="Proteomes" id="UP000029381">
    <property type="component" value="Unassembled WGS sequence"/>
</dbReference>
<feature type="domain" description="Peripheral subunit-binding (PSBD)" evidence="7">
    <location>
        <begin position="122"/>
        <end position="159"/>
    </location>
</feature>
<feature type="compositionally biased region" description="Basic and acidic residues" evidence="5">
    <location>
        <begin position="102"/>
        <end position="117"/>
    </location>
</feature>
<evidence type="ECO:0000259" key="7">
    <source>
        <dbReference type="PROSITE" id="PS51826"/>
    </source>
</evidence>
<evidence type="ECO:0000256" key="3">
    <source>
        <dbReference type="ARBA" id="ARBA00022823"/>
    </source>
</evidence>
<feature type="compositionally biased region" description="Acidic residues" evidence="5">
    <location>
        <begin position="91"/>
        <end position="101"/>
    </location>
</feature>
<dbReference type="PATRIC" id="fig|1302648.3.peg.96"/>
<dbReference type="Pfam" id="PF02817">
    <property type="entry name" value="E3_binding"/>
    <property type="match status" value="1"/>
</dbReference>
<evidence type="ECO:0000256" key="2">
    <source>
        <dbReference type="ARBA" id="ARBA00007317"/>
    </source>
</evidence>
<name>A0A091C9T9_9ENTE</name>
<dbReference type="InterPro" id="IPR011053">
    <property type="entry name" value="Single_hybrid_motif"/>
</dbReference>
<gene>
    <name evidence="8" type="ORF">TMU3MR103_0107</name>
</gene>
<dbReference type="PROSITE" id="PS50968">
    <property type="entry name" value="BIOTINYL_LIPOYL"/>
    <property type="match status" value="1"/>
</dbReference>
<comment type="caution">
    <text evidence="8">The sequence shown here is derived from an EMBL/GenBank/DDBJ whole genome shotgun (WGS) entry which is preliminary data.</text>
</comment>
<dbReference type="EC" id="2.3.1.-" evidence="4"/>
<dbReference type="InterPro" id="IPR001078">
    <property type="entry name" value="2-oxoacid_DH_actylTfrase"/>
</dbReference>
<comment type="cofactor">
    <cofactor evidence="1 4">
        <name>(R)-lipoate</name>
        <dbReference type="ChEBI" id="CHEBI:83088"/>
    </cofactor>
</comment>
<dbReference type="InterPro" id="IPR036625">
    <property type="entry name" value="E3-bd_dom_sf"/>
</dbReference>
<dbReference type="SUPFAM" id="SSF47005">
    <property type="entry name" value="Peripheral subunit-binding domain of 2-oxo acid dehydrogenase complex"/>
    <property type="match status" value="1"/>
</dbReference>
<evidence type="ECO:0000259" key="6">
    <source>
        <dbReference type="PROSITE" id="PS50968"/>
    </source>
</evidence>
<dbReference type="RefSeq" id="WP_028791098.1">
    <property type="nucleotide sequence ID" value="NZ_JPVT01000011.1"/>
</dbReference>
<dbReference type="PANTHER" id="PTHR23151">
    <property type="entry name" value="DIHYDROLIPOAMIDE ACETYL/SUCCINYL-TRANSFERASE-RELATED"/>
    <property type="match status" value="1"/>
</dbReference>
<dbReference type="CDD" id="cd06849">
    <property type="entry name" value="lipoyl_domain"/>
    <property type="match status" value="1"/>
</dbReference>
<comment type="similarity">
    <text evidence="2 4">Belongs to the 2-oxoacid dehydrogenase family.</text>
</comment>
<keyword evidence="4 8" id="KW-0808">Transferase</keyword>
<accession>A0A091C9T9</accession>
<reference evidence="8 9" key="1">
    <citation type="submission" date="2014-08" db="EMBL/GenBank/DDBJ databases">
        <title>Genome sequence of Tetragenococcus muriaticus.</title>
        <authorList>
            <person name="Chuea-nongthon C."/>
            <person name="Rodtong S."/>
            <person name="Yongsawatdigul J."/>
            <person name="Steele J.L."/>
            <person name="Liu X.-y."/>
            <person name="Speers J."/>
            <person name="Glasner J.D."/>
            <person name="Neeno-Eckwall E.C."/>
        </authorList>
    </citation>
    <scope>NUCLEOTIDE SEQUENCE [LARGE SCALE GENOMIC DNA]</scope>
    <source>
        <strain evidence="8 9">3MR10-3</strain>
    </source>
</reference>
<dbReference type="InterPro" id="IPR000089">
    <property type="entry name" value="Biotin_lipoyl"/>
</dbReference>
<dbReference type="AlphaFoldDB" id="A0A091C9T9"/>
<feature type="region of interest" description="Disordered" evidence="5">
    <location>
        <begin position="74"/>
        <end position="117"/>
    </location>
</feature>
<dbReference type="InterPro" id="IPR045257">
    <property type="entry name" value="E2/Pdx1"/>
</dbReference>
<dbReference type="Gene3D" id="3.30.559.10">
    <property type="entry name" value="Chloramphenicol acetyltransferase-like domain"/>
    <property type="match status" value="1"/>
</dbReference>
<dbReference type="SUPFAM" id="SSF52777">
    <property type="entry name" value="CoA-dependent acyltransferases"/>
    <property type="match status" value="1"/>
</dbReference>
<proteinExistence type="inferred from homology"/>
<dbReference type="EMBL" id="JPVT01000011">
    <property type="protein sequence ID" value="KFN93112.1"/>
    <property type="molecule type" value="Genomic_DNA"/>
</dbReference>
<dbReference type="GO" id="GO:0016746">
    <property type="term" value="F:acyltransferase activity"/>
    <property type="evidence" value="ECO:0007669"/>
    <property type="project" value="UniProtKB-KW"/>
</dbReference>